<evidence type="ECO:0000313" key="3">
    <source>
        <dbReference type="Proteomes" id="UP001488838"/>
    </source>
</evidence>
<evidence type="ECO:0000313" key="2">
    <source>
        <dbReference type="EMBL" id="KAK7808334.1"/>
    </source>
</evidence>
<accession>A0AAW0I2B1</accession>
<reference evidence="2 3" key="1">
    <citation type="journal article" date="2023" name="bioRxiv">
        <title>Conserved and derived expression patterns and positive selection on dental genes reveal complex evolutionary context of ever-growing rodent molars.</title>
        <authorList>
            <person name="Calamari Z.T."/>
            <person name="Song A."/>
            <person name="Cohen E."/>
            <person name="Akter M."/>
            <person name="Roy R.D."/>
            <person name="Hallikas O."/>
            <person name="Christensen M.M."/>
            <person name="Li P."/>
            <person name="Marangoni P."/>
            <person name="Jernvall J."/>
            <person name="Klein O.D."/>
        </authorList>
    </citation>
    <scope>NUCLEOTIDE SEQUENCE [LARGE SCALE GENOMIC DNA]</scope>
    <source>
        <strain evidence="2">V071</strain>
    </source>
</reference>
<organism evidence="2 3">
    <name type="scientific">Myodes glareolus</name>
    <name type="common">Bank vole</name>
    <name type="synonym">Clethrionomys glareolus</name>
    <dbReference type="NCBI Taxonomy" id="447135"/>
    <lineage>
        <taxon>Eukaryota</taxon>
        <taxon>Metazoa</taxon>
        <taxon>Chordata</taxon>
        <taxon>Craniata</taxon>
        <taxon>Vertebrata</taxon>
        <taxon>Euteleostomi</taxon>
        <taxon>Mammalia</taxon>
        <taxon>Eutheria</taxon>
        <taxon>Euarchontoglires</taxon>
        <taxon>Glires</taxon>
        <taxon>Rodentia</taxon>
        <taxon>Myomorpha</taxon>
        <taxon>Muroidea</taxon>
        <taxon>Cricetidae</taxon>
        <taxon>Arvicolinae</taxon>
        <taxon>Myodes</taxon>
    </lineage>
</organism>
<gene>
    <name evidence="2" type="ORF">U0070_002705</name>
</gene>
<dbReference type="InterPro" id="IPR036056">
    <property type="entry name" value="Fibrinogen-like_C"/>
</dbReference>
<evidence type="ECO:0000256" key="1">
    <source>
        <dbReference type="SAM" id="SignalP"/>
    </source>
</evidence>
<dbReference type="Proteomes" id="UP001488838">
    <property type="component" value="Unassembled WGS sequence"/>
</dbReference>
<dbReference type="SUPFAM" id="SSF56496">
    <property type="entry name" value="Fibrinogen C-terminal domain-like"/>
    <property type="match status" value="1"/>
</dbReference>
<proteinExistence type="predicted"/>
<name>A0AAW0I2B1_MYOGA</name>
<dbReference type="EMBL" id="JBBHLL010000242">
    <property type="protein sequence ID" value="KAK7808334.1"/>
    <property type="molecule type" value="Genomic_DNA"/>
</dbReference>
<keyword evidence="3" id="KW-1185">Reference proteome</keyword>
<feature type="chain" id="PRO_5043911863" evidence="1">
    <location>
        <begin position="21"/>
        <end position="113"/>
    </location>
</feature>
<protein>
    <submittedName>
        <fullName evidence="2">Uncharacterized protein</fullName>
    </submittedName>
</protein>
<keyword evidence="1" id="KW-0732">Signal</keyword>
<dbReference type="AlphaFoldDB" id="A0AAW0I2B1"/>
<comment type="caution">
    <text evidence="2">The sequence shown here is derived from an EMBL/GenBank/DDBJ whole genome shotgun (WGS) entry which is preliminary data.</text>
</comment>
<feature type="signal peptide" evidence="1">
    <location>
        <begin position="1"/>
        <end position="20"/>
    </location>
</feature>
<sequence length="113" mass="13063">MMCLFQASLLFLSVCIFICGETIQGSCVHHSMVNELMNQIPLLTTEDFSQQLDCFLLPAHAVTCISFIGEFWLGLKKSFYIVNQKDSSFVFHVAYASYDNFWLEDEHNFLKYV</sequence>